<comment type="caution">
    <text evidence="1">The sequence shown here is derived from an EMBL/GenBank/DDBJ whole genome shotgun (WGS) entry which is preliminary data.</text>
</comment>
<dbReference type="eggNOG" id="ENOG502N563">
    <property type="taxonomic scope" value="Archaea"/>
</dbReference>
<dbReference type="AlphaFoldDB" id="L9X538"/>
<accession>L9X538</accession>
<sequence length="150" mass="17300">MEIDVVAIDSNEGTQTIYACEVVTHLNGALYSGTPSTDKWEDYGNRSYQYSLEKLETKFRSDYEYVTRIFDDADNYVLQLWAPYVTEGFLTDGLEVLSNEFETEYGTPIELVINDSYTERINELRAVAAEETKAYGEPAFRFLQILEQLR</sequence>
<name>L9X538_9EURY</name>
<protein>
    <submittedName>
        <fullName evidence="1">Uncharacterized protein</fullName>
    </submittedName>
</protein>
<dbReference type="Proteomes" id="UP000011688">
    <property type="component" value="Unassembled WGS sequence"/>
</dbReference>
<proteinExistence type="predicted"/>
<keyword evidence="2" id="KW-1185">Reference proteome</keyword>
<reference evidence="1 2" key="1">
    <citation type="journal article" date="2014" name="PLoS Genet.">
        <title>Phylogenetically driven sequencing of extremely halophilic archaea reveals strategies for static and dynamic osmo-response.</title>
        <authorList>
            <person name="Becker E.A."/>
            <person name="Seitzer P.M."/>
            <person name="Tritt A."/>
            <person name="Larsen D."/>
            <person name="Krusor M."/>
            <person name="Yao A.I."/>
            <person name="Wu D."/>
            <person name="Madern D."/>
            <person name="Eisen J.A."/>
            <person name="Darling A.E."/>
            <person name="Facciotti M.T."/>
        </authorList>
    </citation>
    <scope>NUCLEOTIDE SEQUENCE [LARGE SCALE GENOMIC DNA]</scope>
    <source>
        <strain evidence="1 2">DSM 10524</strain>
    </source>
</reference>
<evidence type="ECO:0000313" key="2">
    <source>
        <dbReference type="Proteomes" id="UP000011688"/>
    </source>
</evidence>
<dbReference type="EMBL" id="AOIB01000027">
    <property type="protein sequence ID" value="ELY56551.1"/>
    <property type="molecule type" value="Genomic_DNA"/>
</dbReference>
<organism evidence="1 2">
    <name type="scientific">Natronococcus amylolyticus DSM 10524</name>
    <dbReference type="NCBI Taxonomy" id="1227497"/>
    <lineage>
        <taxon>Archaea</taxon>
        <taxon>Methanobacteriati</taxon>
        <taxon>Methanobacteriota</taxon>
        <taxon>Stenosarchaea group</taxon>
        <taxon>Halobacteria</taxon>
        <taxon>Halobacteriales</taxon>
        <taxon>Natrialbaceae</taxon>
        <taxon>Natronococcus</taxon>
    </lineage>
</organism>
<evidence type="ECO:0000313" key="1">
    <source>
        <dbReference type="EMBL" id="ELY56551.1"/>
    </source>
</evidence>
<gene>
    <name evidence="1" type="ORF">C491_13467</name>
</gene>